<dbReference type="EMBL" id="JAOSHN010000010">
    <property type="protein sequence ID" value="MCU7380489.1"/>
    <property type="molecule type" value="Genomic_DNA"/>
</dbReference>
<dbReference type="AlphaFoldDB" id="A0A9J6QYC0"/>
<keyword evidence="2" id="KW-1185">Reference proteome</keyword>
<sequence length="296" mass="34574">MNIGLIDVDGHNFPNLALMKISAWAKNEGHNVEWWNGLKYYDVVCKSKIFDGTYSKDIEHCINADQIVEGGTGYKIKNNNLPEEVEHIYPDYRLYLIKSTAYGFLTRGCPRNCAFCIVSKKEGCKSIKVADLSEFWKEQRYIKLLDPNLLACKKHEQLLQQLADSRAFVDFTQGLDIRLTNRDNIQLLNQIRTKRLHFAWDNPDEDLTDDFKRFARYARIKDPSKRIVYVLTNFGSTQEQDLYRVYTLRDLGFNPYIMVYDKPSAPRQTKLLQRWCNNRIIFGAQPNFSKYDPTIG</sequence>
<dbReference type="SUPFAM" id="SSF102114">
    <property type="entry name" value="Radical SAM enzymes"/>
    <property type="match status" value="1"/>
</dbReference>
<protein>
    <submittedName>
        <fullName evidence="1">Radical SAM protein</fullName>
    </submittedName>
</protein>
<evidence type="ECO:0000313" key="1">
    <source>
        <dbReference type="EMBL" id="MCU7380489.1"/>
    </source>
</evidence>
<organism evidence="1 2">
    <name type="scientific">Hominibacterium faecale</name>
    <dbReference type="NCBI Taxonomy" id="2839743"/>
    <lineage>
        <taxon>Bacteria</taxon>
        <taxon>Bacillati</taxon>
        <taxon>Bacillota</taxon>
        <taxon>Clostridia</taxon>
        <taxon>Peptostreptococcales</taxon>
        <taxon>Anaerovoracaceae</taxon>
        <taxon>Hominibacterium</taxon>
    </lineage>
</organism>
<name>A0A9J6QYC0_9FIRM</name>
<dbReference type="RefSeq" id="WP_269478739.1">
    <property type="nucleotide sequence ID" value="NZ_JAOSHN010000010.1"/>
</dbReference>
<dbReference type="InterPro" id="IPR058240">
    <property type="entry name" value="rSAM_sf"/>
</dbReference>
<evidence type="ECO:0000313" key="2">
    <source>
        <dbReference type="Proteomes" id="UP001065549"/>
    </source>
</evidence>
<gene>
    <name evidence="1" type="ORF">OBO34_19435</name>
</gene>
<proteinExistence type="predicted"/>
<dbReference type="Proteomes" id="UP001065549">
    <property type="component" value="Unassembled WGS sequence"/>
</dbReference>
<comment type="caution">
    <text evidence="1">The sequence shown here is derived from an EMBL/GenBank/DDBJ whole genome shotgun (WGS) entry which is preliminary data.</text>
</comment>
<reference evidence="1" key="1">
    <citation type="submission" date="2022-09" db="EMBL/GenBank/DDBJ databases">
        <title>Culturomic study of gut microbiota in children with autism spectrum disorder.</title>
        <authorList>
            <person name="Efimov B.A."/>
            <person name="Chaplin A.V."/>
            <person name="Sokolova S.R."/>
            <person name="Pikina A.P."/>
            <person name="Korzhanova M."/>
            <person name="Belova V."/>
            <person name="Korostin D."/>
        </authorList>
    </citation>
    <scope>NUCLEOTIDE SEQUENCE</scope>
    <source>
        <strain evidence="1">ASD5510</strain>
    </source>
</reference>
<accession>A0A9J6QYC0</accession>